<keyword evidence="3" id="KW-1185">Reference proteome</keyword>
<gene>
    <name evidence="2" type="ORF">GCM10007964_45770</name>
</gene>
<comment type="caution">
    <text evidence="2">The sequence shown here is derived from an EMBL/GenBank/DDBJ whole genome shotgun (WGS) entry which is preliminary data.</text>
</comment>
<reference evidence="2" key="1">
    <citation type="journal article" date="2014" name="Int. J. Syst. Evol. Microbiol.">
        <title>Complete genome sequence of Corynebacterium casei LMG S-19264T (=DSM 44701T), isolated from a smear-ripened cheese.</title>
        <authorList>
            <consortium name="US DOE Joint Genome Institute (JGI-PGF)"/>
            <person name="Walter F."/>
            <person name="Albersmeier A."/>
            <person name="Kalinowski J."/>
            <person name="Ruckert C."/>
        </authorList>
    </citation>
    <scope>NUCLEOTIDE SEQUENCE</scope>
    <source>
        <strain evidence="2">JCM 13064</strain>
    </source>
</reference>
<name>A0A917RBQ6_9ACTN</name>
<dbReference type="Pfam" id="PF04149">
    <property type="entry name" value="DUF397"/>
    <property type="match status" value="1"/>
</dbReference>
<accession>A0A917RBQ6</accession>
<evidence type="ECO:0000313" key="3">
    <source>
        <dbReference type="Proteomes" id="UP000645217"/>
    </source>
</evidence>
<protein>
    <submittedName>
        <fullName evidence="2">DUF397 domain-containing protein</fullName>
    </submittedName>
</protein>
<evidence type="ECO:0000313" key="2">
    <source>
        <dbReference type="EMBL" id="GGK98403.1"/>
    </source>
</evidence>
<organism evidence="2 3">
    <name type="scientific">Sphaerisporangium melleum</name>
    <dbReference type="NCBI Taxonomy" id="321316"/>
    <lineage>
        <taxon>Bacteria</taxon>
        <taxon>Bacillati</taxon>
        <taxon>Actinomycetota</taxon>
        <taxon>Actinomycetes</taxon>
        <taxon>Streptosporangiales</taxon>
        <taxon>Streptosporangiaceae</taxon>
        <taxon>Sphaerisporangium</taxon>
    </lineage>
</organism>
<evidence type="ECO:0000259" key="1">
    <source>
        <dbReference type="Pfam" id="PF04149"/>
    </source>
</evidence>
<feature type="domain" description="DUF397" evidence="1">
    <location>
        <begin position="12"/>
        <end position="62"/>
    </location>
</feature>
<dbReference type="Proteomes" id="UP000645217">
    <property type="component" value="Unassembled WGS sequence"/>
</dbReference>
<dbReference type="InterPro" id="IPR007278">
    <property type="entry name" value="DUF397"/>
</dbReference>
<dbReference type="RefSeq" id="WP_189165073.1">
    <property type="nucleotide sequence ID" value="NZ_BMNT01000025.1"/>
</dbReference>
<sequence length="67" mass="6924">MPEIPDLSHAIWRKSRRSGANGACVEVAAIGNMIAVRDSKDPGGAAVAFGVSEWRSFVGGLKAGGLK</sequence>
<dbReference type="EMBL" id="BMNT01000025">
    <property type="protein sequence ID" value="GGK98403.1"/>
    <property type="molecule type" value="Genomic_DNA"/>
</dbReference>
<proteinExistence type="predicted"/>
<dbReference type="AlphaFoldDB" id="A0A917RBQ6"/>
<reference evidence="2" key="2">
    <citation type="submission" date="2020-09" db="EMBL/GenBank/DDBJ databases">
        <authorList>
            <person name="Sun Q."/>
            <person name="Ohkuma M."/>
        </authorList>
    </citation>
    <scope>NUCLEOTIDE SEQUENCE</scope>
    <source>
        <strain evidence="2">JCM 13064</strain>
    </source>
</reference>